<dbReference type="AlphaFoldDB" id="A0A1H4VSN8"/>
<feature type="compositionally biased region" description="Basic and acidic residues" evidence="1">
    <location>
        <begin position="247"/>
        <end position="262"/>
    </location>
</feature>
<evidence type="ECO:0000256" key="1">
    <source>
        <dbReference type="SAM" id="MobiDB-lite"/>
    </source>
</evidence>
<feature type="compositionally biased region" description="Low complexity" evidence="1">
    <location>
        <begin position="279"/>
        <end position="288"/>
    </location>
</feature>
<evidence type="ECO:0000313" key="3">
    <source>
        <dbReference type="EMBL" id="SEC83995.1"/>
    </source>
</evidence>
<dbReference type="Proteomes" id="UP000182241">
    <property type="component" value="Unassembled WGS sequence"/>
</dbReference>
<keyword evidence="2" id="KW-0472">Membrane</keyword>
<feature type="compositionally biased region" description="Acidic residues" evidence="1">
    <location>
        <begin position="335"/>
        <end position="346"/>
    </location>
</feature>
<keyword evidence="2" id="KW-0812">Transmembrane</keyword>
<dbReference type="STRING" id="57704.SAMN04489793_3324"/>
<dbReference type="OrthoDB" id="4526353at2"/>
<feature type="transmembrane region" description="Helical" evidence="2">
    <location>
        <begin position="398"/>
        <end position="420"/>
    </location>
</feature>
<sequence>MSVASALLAAQRRPDEEAARITAAVATALSTPTSEADFDLLGYDNALNVVDSTIAEIEEEKAPRAPRSADHLGLFRDTDTAPGLDLEAAASPETHRVDSRFLLDDPEPATDEVTPMPEEQSVTGPAAPISQAPIIPLVPSVDTIPWRGDAALHSLGAASASGPDADTFTPAGVDPAGDEELDRPSGTDDSEESNAPSSAGVLGIAPGFPPAADETPREVDPGSDTPPTEDPRAEEASPPLEEEPETEGSRDDTVGESDEHALATEQGDDGAPLDDPAPEQEAPARAPLTYSQILGGPATPPSPWGDAEEIDPEPTSPAAADDLPAESLEVFPEERIDDDQPAEPSEEATAPPQEISQPAADPGPSLRDRMKDRVKDRARSIKEHSAGEDGSKPDIKKLLIMIGAVLGTILLVVVIVLSFVGGGRGKPPQPTGGPVPEVLETPGGTPQGPGTEDKPLVPLTASASCPNESDPVAPFAGDKTRAWVCKRINNYDGHVLNITFRSDVVISAINVVPGFNYVAPDGRDEWARHRVVTGVTWRMGGKFYEQPITPVRTGVTKQFPGVVVRELSMTVTGSARPTMGKDNGSGLTAGDGGKIDTKTLDETTAVWKVEIIGHYVDPAAAPGK</sequence>
<dbReference type="RefSeq" id="WP_068742996.1">
    <property type="nucleotide sequence ID" value="NZ_FNSA01000003.1"/>
</dbReference>
<feature type="compositionally biased region" description="Basic and acidic residues" evidence="1">
    <location>
        <begin position="366"/>
        <end position="392"/>
    </location>
</feature>
<evidence type="ECO:0008006" key="5">
    <source>
        <dbReference type="Google" id="ProtNLM"/>
    </source>
</evidence>
<feature type="compositionally biased region" description="Low complexity" evidence="1">
    <location>
        <begin position="125"/>
        <end position="134"/>
    </location>
</feature>
<keyword evidence="4" id="KW-1185">Reference proteome</keyword>
<keyword evidence="2" id="KW-1133">Transmembrane helix</keyword>
<feature type="region of interest" description="Disordered" evidence="1">
    <location>
        <begin position="89"/>
        <end position="134"/>
    </location>
</feature>
<name>A0A1H4VSN8_TSUTY</name>
<evidence type="ECO:0000256" key="2">
    <source>
        <dbReference type="SAM" id="Phobius"/>
    </source>
</evidence>
<feature type="compositionally biased region" description="Low complexity" evidence="1">
    <location>
        <begin position="441"/>
        <end position="450"/>
    </location>
</feature>
<dbReference type="EMBL" id="FNSA01000003">
    <property type="protein sequence ID" value="SEC83995.1"/>
    <property type="molecule type" value="Genomic_DNA"/>
</dbReference>
<accession>A0A1H4VSN8</accession>
<feature type="region of interest" description="Disordered" evidence="1">
    <location>
        <begin position="155"/>
        <end position="392"/>
    </location>
</feature>
<gene>
    <name evidence="3" type="ORF">SAMN04489793_3324</name>
</gene>
<protein>
    <recommendedName>
        <fullName evidence="5">F5/8 type C domain-containing protein</fullName>
    </recommendedName>
</protein>
<organism evidence="3 4">
    <name type="scientific">Tsukamurella tyrosinosolvens</name>
    <dbReference type="NCBI Taxonomy" id="57704"/>
    <lineage>
        <taxon>Bacteria</taxon>
        <taxon>Bacillati</taxon>
        <taxon>Actinomycetota</taxon>
        <taxon>Actinomycetes</taxon>
        <taxon>Mycobacteriales</taxon>
        <taxon>Tsukamurellaceae</taxon>
        <taxon>Tsukamurella</taxon>
    </lineage>
</organism>
<feature type="compositionally biased region" description="Acidic residues" evidence="1">
    <location>
        <begin position="266"/>
        <end position="278"/>
    </location>
</feature>
<feature type="compositionally biased region" description="Basic and acidic residues" evidence="1">
    <location>
        <begin position="93"/>
        <end position="103"/>
    </location>
</feature>
<proteinExistence type="predicted"/>
<feature type="region of interest" description="Disordered" evidence="1">
    <location>
        <begin position="423"/>
        <end position="456"/>
    </location>
</feature>
<evidence type="ECO:0000313" key="4">
    <source>
        <dbReference type="Proteomes" id="UP000182241"/>
    </source>
</evidence>
<reference evidence="4" key="1">
    <citation type="submission" date="2016-10" db="EMBL/GenBank/DDBJ databases">
        <authorList>
            <person name="Varghese N."/>
            <person name="Submissions S."/>
        </authorList>
    </citation>
    <scope>NUCLEOTIDE SEQUENCE [LARGE SCALE GENOMIC DNA]</scope>
    <source>
        <strain evidence="4">DSM 44234</strain>
    </source>
</reference>